<organism evidence="3 4">
    <name type="scientific">Pelagerythrobacter aerophilus</name>
    <dbReference type="NCBI Taxonomy" id="2306995"/>
    <lineage>
        <taxon>Bacteria</taxon>
        <taxon>Pseudomonadati</taxon>
        <taxon>Pseudomonadota</taxon>
        <taxon>Alphaproteobacteria</taxon>
        <taxon>Sphingomonadales</taxon>
        <taxon>Erythrobacteraceae</taxon>
        <taxon>Pelagerythrobacter</taxon>
    </lineage>
</organism>
<proteinExistence type="predicted"/>
<dbReference type="InterPro" id="IPR011059">
    <property type="entry name" value="Metal-dep_hydrolase_composite"/>
</dbReference>
<gene>
    <name evidence="3" type="ORF">D2V04_15495</name>
</gene>
<reference evidence="3 4" key="1">
    <citation type="submission" date="2018-08" db="EMBL/GenBank/DDBJ databases">
        <title>Altererythrobacter sp.Ery1 and Ery12, the genome sequencing of novel strains in genus Alterythrobacter.</title>
        <authorList>
            <person name="Cheng H."/>
            <person name="Wu Y.-H."/>
            <person name="Fang C."/>
            <person name="Xu X.-W."/>
        </authorList>
    </citation>
    <scope>NUCLEOTIDE SEQUENCE [LARGE SCALE GENOMIC DNA]</scope>
    <source>
        <strain evidence="3 4">Ery1</strain>
    </source>
</reference>
<dbReference type="InterPro" id="IPR032466">
    <property type="entry name" value="Metal_Hydrolase"/>
</dbReference>
<sequence>MTLMIGFPSRFAACASALALVLTTPALAEDLVIENVTLIDGTGQPNQTDMSVGVEDGRITFVTPTAVAPEVPGRHIDGSGRYLIPGLMDVHIHLKGARGGDGRRMVGVDRTNPQATPPPPAQVAADAATAHEAGLEALASYLYSGVTTVFDAGNVPEHILGLRAEERAGEILSPRIFATGNLVTYPGSHGSGMAIEIDDWSEDKPALLEYLKEQKPDIVKLTLDEHGWGTRPLISLLPLDLMQDIILEVNRHGIRTTAHTSSELRATEAIFAGVDSLAHPVIQGPITEEFAKLMGAKKTPMATTLTIGEGYSRLVEHPEFLDQPLYQASYSAEEIDKLKTETLPAWKERGWTWWMKLMTPVAQENMRMIDAAGGVIAIATDQTLGPAVHREMELLQAAGVPAARIVTIATLNGAKHLGKADELGSIEPGKLADMVLLSADPTVDINNAKQIVWVMKGGELIDEDKLPLAGGNFPLRREQR</sequence>
<dbReference type="EMBL" id="QXFK01000019">
    <property type="protein sequence ID" value="RIV75685.1"/>
    <property type="molecule type" value="Genomic_DNA"/>
</dbReference>
<evidence type="ECO:0000259" key="2">
    <source>
        <dbReference type="Pfam" id="PF01979"/>
    </source>
</evidence>
<dbReference type="InterPro" id="IPR006680">
    <property type="entry name" value="Amidohydro-rel"/>
</dbReference>
<keyword evidence="4" id="KW-1185">Reference proteome</keyword>
<dbReference type="PANTHER" id="PTHR43135">
    <property type="entry name" value="ALPHA-D-RIBOSE 1-METHYLPHOSPHONATE 5-TRIPHOSPHATE DIPHOSPHATASE"/>
    <property type="match status" value="1"/>
</dbReference>
<name>A0A418ND00_9SPHN</name>
<dbReference type="PANTHER" id="PTHR43135:SF3">
    <property type="entry name" value="ALPHA-D-RIBOSE 1-METHYLPHOSPHONATE 5-TRIPHOSPHATE DIPHOSPHATASE"/>
    <property type="match status" value="1"/>
</dbReference>
<dbReference type="SUPFAM" id="SSF51338">
    <property type="entry name" value="Composite domain of metallo-dependent hydrolases"/>
    <property type="match status" value="1"/>
</dbReference>
<dbReference type="InterPro" id="IPR051781">
    <property type="entry name" value="Metallo-dep_Hydrolase"/>
</dbReference>
<keyword evidence="1" id="KW-0732">Signal</keyword>
<evidence type="ECO:0000313" key="3">
    <source>
        <dbReference type="EMBL" id="RIV75685.1"/>
    </source>
</evidence>
<dbReference type="Pfam" id="PF01979">
    <property type="entry name" value="Amidohydro_1"/>
    <property type="match status" value="1"/>
</dbReference>
<dbReference type="Gene3D" id="3.20.20.140">
    <property type="entry name" value="Metal-dependent hydrolases"/>
    <property type="match status" value="1"/>
</dbReference>
<dbReference type="GO" id="GO:0016810">
    <property type="term" value="F:hydrolase activity, acting on carbon-nitrogen (but not peptide) bonds"/>
    <property type="evidence" value="ECO:0007669"/>
    <property type="project" value="InterPro"/>
</dbReference>
<evidence type="ECO:0000256" key="1">
    <source>
        <dbReference type="SAM" id="SignalP"/>
    </source>
</evidence>
<dbReference type="Gene3D" id="2.30.40.10">
    <property type="entry name" value="Urease, subunit C, domain 1"/>
    <property type="match status" value="1"/>
</dbReference>
<comment type="caution">
    <text evidence="3">The sequence shown here is derived from an EMBL/GenBank/DDBJ whole genome shotgun (WGS) entry which is preliminary data.</text>
</comment>
<feature type="signal peptide" evidence="1">
    <location>
        <begin position="1"/>
        <end position="28"/>
    </location>
</feature>
<dbReference type="SUPFAM" id="SSF51556">
    <property type="entry name" value="Metallo-dependent hydrolases"/>
    <property type="match status" value="1"/>
</dbReference>
<feature type="chain" id="PRO_5019133273" description="Amidohydrolase-related domain-containing protein" evidence="1">
    <location>
        <begin position="29"/>
        <end position="480"/>
    </location>
</feature>
<accession>A0A418ND00</accession>
<feature type="domain" description="Amidohydrolase-related" evidence="2">
    <location>
        <begin position="82"/>
        <end position="460"/>
    </location>
</feature>
<dbReference type="AlphaFoldDB" id="A0A418ND00"/>
<dbReference type="Proteomes" id="UP000285092">
    <property type="component" value="Unassembled WGS sequence"/>
</dbReference>
<protein>
    <recommendedName>
        <fullName evidence="2">Amidohydrolase-related domain-containing protein</fullName>
    </recommendedName>
</protein>
<evidence type="ECO:0000313" key="4">
    <source>
        <dbReference type="Proteomes" id="UP000285092"/>
    </source>
</evidence>